<dbReference type="Pfam" id="PF00445">
    <property type="entry name" value="Ribonuclease_T2"/>
    <property type="match status" value="1"/>
</dbReference>
<keyword evidence="5" id="KW-1185">Reference proteome</keyword>
<evidence type="ECO:0000256" key="3">
    <source>
        <dbReference type="RuleBase" id="RU004328"/>
    </source>
</evidence>
<dbReference type="Proteomes" id="UP000694888">
    <property type="component" value="Unplaced"/>
</dbReference>
<dbReference type="CDD" id="cd01061">
    <property type="entry name" value="RNase_T2_euk"/>
    <property type="match status" value="1"/>
</dbReference>
<sequence length="274" mass="30987">MSVYSFTWIFCVLFVVNGFPGTSSFVVDVDTYETPTKEWDYLAMVQFWPPTSCYIYFGKEKCHGIPAVVKGWTIHGLWPSGPGSHYPEYCNHSLKFDYNKIKSLGAQLLTQWPNLDSESKTTELWSHEWEKHGTCAVSVSRLSTEFDYFNVTLGIHGALNTTGALAKRGITPSDDPYTASDIYNALLAEYGVKPNIVCEKKDEKYYLDQVYVCLSKSFVAQDCISSSGEPFLGSLFVGCPDPQSREVIYMPFNTQQIPDRPDNILEFISERDMS</sequence>
<evidence type="ECO:0000313" key="5">
    <source>
        <dbReference type="Proteomes" id="UP000694888"/>
    </source>
</evidence>
<dbReference type="InterPro" id="IPR036430">
    <property type="entry name" value="RNase_T2-like_sf"/>
</dbReference>
<evidence type="ECO:0000256" key="2">
    <source>
        <dbReference type="ARBA" id="ARBA00023157"/>
    </source>
</evidence>
<proteinExistence type="inferred from homology"/>
<dbReference type="InterPro" id="IPR033697">
    <property type="entry name" value="Ribonuclease_T2_eukaryotic"/>
</dbReference>
<reference evidence="6" key="1">
    <citation type="submission" date="2025-08" db="UniProtKB">
        <authorList>
            <consortium name="RefSeq"/>
        </authorList>
    </citation>
    <scope>IDENTIFICATION</scope>
</reference>
<dbReference type="PANTHER" id="PTHR11240:SF22">
    <property type="entry name" value="RIBONUCLEASE T2"/>
    <property type="match status" value="1"/>
</dbReference>
<evidence type="ECO:0000256" key="1">
    <source>
        <dbReference type="ARBA" id="ARBA00007469"/>
    </source>
</evidence>
<dbReference type="PROSITE" id="PS00531">
    <property type="entry name" value="RNASE_T2_2"/>
    <property type="match status" value="1"/>
</dbReference>
<feature type="signal peptide" evidence="4">
    <location>
        <begin position="1"/>
        <end position="24"/>
    </location>
</feature>
<name>A0ABM0ZV19_APLCA</name>
<dbReference type="InterPro" id="IPR033130">
    <property type="entry name" value="RNase_T2_His_AS_2"/>
</dbReference>
<organism evidence="5 6">
    <name type="scientific">Aplysia californica</name>
    <name type="common">California sea hare</name>
    <dbReference type="NCBI Taxonomy" id="6500"/>
    <lineage>
        <taxon>Eukaryota</taxon>
        <taxon>Metazoa</taxon>
        <taxon>Spiralia</taxon>
        <taxon>Lophotrochozoa</taxon>
        <taxon>Mollusca</taxon>
        <taxon>Gastropoda</taxon>
        <taxon>Heterobranchia</taxon>
        <taxon>Euthyneura</taxon>
        <taxon>Tectipleura</taxon>
        <taxon>Aplysiida</taxon>
        <taxon>Aplysioidea</taxon>
        <taxon>Aplysiidae</taxon>
        <taxon>Aplysia</taxon>
    </lineage>
</organism>
<keyword evidence="4" id="KW-0732">Signal</keyword>
<feature type="chain" id="PRO_5047237665" evidence="4">
    <location>
        <begin position="25"/>
        <end position="274"/>
    </location>
</feature>
<protein>
    <submittedName>
        <fullName evidence="6">Ribonuclease Oy</fullName>
    </submittedName>
</protein>
<dbReference type="InterPro" id="IPR018188">
    <property type="entry name" value="RNase_T2_His_AS_1"/>
</dbReference>
<dbReference type="InterPro" id="IPR001568">
    <property type="entry name" value="RNase_T2-like"/>
</dbReference>
<dbReference type="Gene3D" id="3.90.730.10">
    <property type="entry name" value="Ribonuclease T2-like"/>
    <property type="match status" value="1"/>
</dbReference>
<dbReference type="RefSeq" id="XP_012935047.1">
    <property type="nucleotide sequence ID" value="XM_013079593.2"/>
</dbReference>
<gene>
    <name evidence="6" type="primary">LOC106011115</name>
</gene>
<dbReference type="SUPFAM" id="SSF55895">
    <property type="entry name" value="Ribonuclease Rh-like"/>
    <property type="match status" value="1"/>
</dbReference>
<comment type="similarity">
    <text evidence="1 3">Belongs to the RNase T2 family.</text>
</comment>
<evidence type="ECO:0000313" key="6">
    <source>
        <dbReference type="RefSeq" id="XP_012935047.1"/>
    </source>
</evidence>
<keyword evidence="2" id="KW-1015">Disulfide bond</keyword>
<dbReference type="PROSITE" id="PS00530">
    <property type="entry name" value="RNASE_T2_1"/>
    <property type="match status" value="1"/>
</dbReference>
<dbReference type="GeneID" id="106011115"/>
<accession>A0ABM0ZV19</accession>
<dbReference type="PANTHER" id="PTHR11240">
    <property type="entry name" value="RIBONUCLEASE T2"/>
    <property type="match status" value="1"/>
</dbReference>
<evidence type="ECO:0000256" key="4">
    <source>
        <dbReference type="SAM" id="SignalP"/>
    </source>
</evidence>